<sequence>MIINDQTHIRGVIDMDKLSVNEVINMINQGREFDLIYQDSLYQISHTDTLKLVASKDVQKEYKSTEDLFNNFKIDGKKLGEIWDKVKIDGIL</sequence>
<organism evidence="1 2">
    <name type="scientific">Sporolactobacillus shoreae</name>
    <dbReference type="NCBI Taxonomy" id="1465501"/>
    <lineage>
        <taxon>Bacteria</taxon>
        <taxon>Bacillati</taxon>
        <taxon>Bacillota</taxon>
        <taxon>Bacilli</taxon>
        <taxon>Bacillales</taxon>
        <taxon>Sporolactobacillaceae</taxon>
        <taxon>Sporolactobacillus</taxon>
    </lineage>
</organism>
<dbReference type="Proteomes" id="UP000298347">
    <property type="component" value="Unassembled WGS sequence"/>
</dbReference>
<comment type="caution">
    <text evidence="1">The sequence shown here is derived from an EMBL/GenBank/DDBJ whole genome shotgun (WGS) entry which is preliminary data.</text>
</comment>
<evidence type="ECO:0000313" key="1">
    <source>
        <dbReference type="EMBL" id="TGA96929.1"/>
    </source>
</evidence>
<gene>
    <name evidence="1" type="ORF">E4665_13800</name>
</gene>
<proteinExistence type="predicted"/>
<dbReference type="RefSeq" id="WP_167815212.1">
    <property type="nucleotide sequence ID" value="NZ_SRJD01000018.1"/>
</dbReference>
<keyword evidence="2" id="KW-1185">Reference proteome</keyword>
<dbReference type="AlphaFoldDB" id="A0A4Z0GLM1"/>
<protein>
    <submittedName>
        <fullName evidence="1">Uncharacterized protein</fullName>
    </submittedName>
</protein>
<accession>A0A4Z0GLM1</accession>
<reference evidence="1 2" key="1">
    <citation type="journal article" date="2015" name="Int. J. Syst. Evol. Microbiol.">
        <title>Sporolactobacillus shoreae sp. nov. and Sporolactobacillus spathodeae sp. nov., two spore-forming lactic acid bacteria isolated from tree barks in Thailand.</title>
        <authorList>
            <person name="Thamacharoensuk T."/>
            <person name="Kitahara M."/>
            <person name="Ohkuma M."/>
            <person name="Thongchul N."/>
            <person name="Tanasupawat S."/>
        </authorList>
    </citation>
    <scope>NUCLEOTIDE SEQUENCE [LARGE SCALE GENOMIC DNA]</scope>
    <source>
        <strain evidence="1 2">BK92</strain>
    </source>
</reference>
<name>A0A4Z0GLM1_9BACL</name>
<evidence type="ECO:0000313" key="2">
    <source>
        <dbReference type="Proteomes" id="UP000298347"/>
    </source>
</evidence>
<dbReference type="EMBL" id="SRJD01000018">
    <property type="protein sequence ID" value="TGA96929.1"/>
    <property type="molecule type" value="Genomic_DNA"/>
</dbReference>